<name>A0A8E1WGP8_9HYPH</name>
<comment type="caution">
    <text evidence="1">The sequence shown here is derived from an EMBL/GenBank/DDBJ whole genome shotgun (WGS) entry which is preliminary data.</text>
</comment>
<dbReference type="EMBL" id="JACHGI010000007">
    <property type="protein sequence ID" value="MBB6468003.1"/>
    <property type="molecule type" value="Genomic_DNA"/>
</dbReference>
<evidence type="ECO:0000313" key="1">
    <source>
        <dbReference type="EMBL" id="MBB6468003.1"/>
    </source>
</evidence>
<dbReference type="AlphaFoldDB" id="A0A8E1WGP8"/>
<protein>
    <submittedName>
        <fullName evidence="1">Uncharacterized protein</fullName>
    </submittedName>
</protein>
<proteinExistence type="predicted"/>
<reference evidence="1 2" key="1">
    <citation type="submission" date="2020-08" db="EMBL/GenBank/DDBJ databases">
        <title>Genomic Encyclopedia of Type Strains, Phase IV (KMG-IV): sequencing the most valuable type-strain genomes for metagenomic binning, comparative biology and taxonomic classification.</title>
        <authorList>
            <person name="Goeker M."/>
        </authorList>
    </citation>
    <scope>NUCLEOTIDE SEQUENCE [LARGE SCALE GENOMIC DNA]</scope>
    <source>
        <strain evidence="1 2">DSM 17454</strain>
    </source>
</reference>
<evidence type="ECO:0000313" key="2">
    <source>
        <dbReference type="Proteomes" id="UP000532373"/>
    </source>
</evidence>
<sequence>MIYSVQQIKFEIYSYIEALSDNFDDWYIGIASDPINKLESTHNVSLADDFWLYKQAVSAAACKSVHDYFVRKLNVDGCDIEECLVDMDCVYLFKKGPRTKPRASA</sequence>
<organism evidence="1 2">
    <name type="scientific">Aminobacter carboxidus</name>
    <dbReference type="NCBI Taxonomy" id="376165"/>
    <lineage>
        <taxon>Bacteria</taxon>
        <taxon>Pseudomonadati</taxon>
        <taxon>Pseudomonadota</taxon>
        <taxon>Alphaproteobacteria</taxon>
        <taxon>Hyphomicrobiales</taxon>
        <taxon>Phyllobacteriaceae</taxon>
        <taxon>Aminobacter</taxon>
    </lineage>
</organism>
<dbReference type="Proteomes" id="UP000532373">
    <property type="component" value="Unassembled WGS sequence"/>
</dbReference>
<gene>
    <name evidence="1" type="ORF">HNQ96_003886</name>
</gene>
<accession>A0A8E1WGP8</accession>
<dbReference type="RefSeq" id="WP_184770356.1">
    <property type="nucleotide sequence ID" value="NZ_JACHGI010000007.1"/>
</dbReference>